<accession>A0A9Q0FWM5</accession>
<organism evidence="1 2">
    <name type="scientific">Turnera subulata</name>
    <dbReference type="NCBI Taxonomy" id="218843"/>
    <lineage>
        <taxon>Eukaryota</taxon>
        <taxon>Viridiplantae</taxon>
        <taxon>Streptophyta</taxon>
        <taxon>Embryophyta</taxon>
        <taxon>Tracheophyta</taxon>
        <taxon>Spermatophyta</taxon>
        <taxon>Magnoliopsida</taxon>
        <taxon>eudicotyledons</taxon>
        <taxon>Gunneridae</taxon>
        <taxon>Pentapetalae</taxon>
        <taxon>rosids</taxon>
        <taxon>fabids</taxon>
        <taxon>Malpighiales</taxon>
        <taxon>Passifloraceae</taxon>
        <taxon>Turnera</taxon>
    </lineage>
</organism>
<evidence type="ECO:0008006" key="3">
    <source>
        <dbReference type="Google" id="ProtNLM"/>
    </source>
</evidence>
<dbReference type="AlphaFoldDB" id="A0A9Q0FWM5"/>
<protein>
    <recommendedName>
        <fullName evidence="3">DUF4050 domain-containing protein</fullName>
    </recommendedName>
</protein>
<comment type="caution">
    <text evidence="1">The sequence shown here is derived from an EMBL/GenBank/DDBJ whole genome shotgun (WGS) entry which is preliminary data.</text>
</comment>
<reference evidence="1" key="2">
    <citation type="journal article" date="2023" name="Plants (Basel)">
        <title>Annotation of the Turnera subulata (Passifloraceae) Draft Genome Reveals the S-Locus Evolved after the Divergence of Turneroideae from Passifloroideae in a Stepwise Manner.</title>
        <authorList>
            <person name="Henning P.M."/>
            <person name="Roalson E.H."/>
            <person name="Mir W."/>
            <person name="McCubbin A.G."/>
            <person name="Shore J.S."/>
        </authorList>
    </citation>
    <scope>NUCLEOTIDE SEQUENCE</scope>
    <source>
        <strain evidence="1">F60SS</strain>
    </source>
</reference>
<dbReference type="OrthoDB" id="1896025at2759"/>
<dbReference type="EMBL" id="JAKUCV010003374">
    <property type="protein sequence ID" value="KAJ4839238.1"/>
    <property type="molecule type" value="Genomic_DNA"/>
</dbReference>
<evidence type="ECO:0000313" key="1">
    <source>
        <dbReference type="EMBL" id="KAJ4839238.1"/>
    </source>
</evidence>
<evidence type="ECO:0000313" key="2">
    <source>
        <dbReference type="Proteomes" id="UP001141552"/>
    </source>
</evidence>
<name>A0A9Q0FWM5_9ROSI</name>
<keyword evidence="2" id="KW-1185">Reference proteome</keyword>
<gene>
    <name evidence="1" type="ORF">Tsubulata_007771</name>
</gene>
<sequence>MLIKYMLRSSSLATKPASMGWKHIKESDSTKMGTQIKLECNLRGFTHKQKSIPTTHSPLCNSSIFIHFGVKKWLHSSENVLKRMPFTYRILVVQEMIDFLVDVWEQEGLYD</sequence>
<reference evidence="1" key="1">
    <citation type="submission" date="2022-02" db="EMBL/GenBank/DDBJ databases">
        <authorList>
            <person name="Henning P.M."/>
            <person name="McCubbin A.G."/>
            <person name="Shore J.S."/>
        </authorList>
    </citation>
    <scope>NUCLEOTIDE SEQUENCE</scope>
    <source>
        <strain evidence="1">F60SS</strain>
        <tissue evidence="1">Leaves</tissue>
    </source>
</reference>
<proteinExistence type="predicted"/>
<dbReference type="Proteomes" id="UP001141552">
    <property type="component" value="Unassembled WGS sequence"/>
</dbReference>